<reference evidence="2 3" key="1">
    <citation type="journal article" date="2015" name="Genome Announc.">
        <title>Expanding the biotechnology potential of lactobacilli through comparative genomics of 213 strains and associated genera.</title>
        <authorList>
            <person name="Sun Z."/>
            <person name="Harris H.M."/>
            <person name="McCann A."/>
            <person name="Guo C."/>
            <person name="Argimon S."/>
            <person name="Zhang W."/>
            <person name="Yang X."/>
            <person name="Jeffery I.B."/>
            <person name="Cooney J.C."/>
            <person name="Kagawa T.F."/>
            <person name="Liu W."/>
            <person name="Song Y."/>
            <person name="Salvetti E."/>
            <person name="Wrobel A."/>
            <person name="Rasinkangas P."/>
            <person name="Parkhill J."/>
            <person name="Rea M.C."/>
            <person name="O'Sullivan O."/>
            <person name="Ritari J."/>
            <person name="Douillard F.P."/>
            <person name="Paul Ross R."/>
            <person name="Yang R."/>
            <person name="Briner A.E."/>
            <person name="Felis G.E."/>
            <person name="de Vos W.M."/>
            <person name="Barrangou R."/>
            <person name="Klaenhammer T.R."/>
            <person name="Caufield P.W."/>
            <person name="Cui Y."/>
            <person name="Zhang H."/>
            <person name="O'Toole P.W."/>
        </authorList>
    </citation>
    <scope>NUCLEOTIDE SEQUENCE [LARGE SCALE GENOMIC DNA]</scope>
    <source>
        <strain evidence="2 3">DSM 20003</strain>
    </source>
</reference>
<dbReference type="RefSeq" id="WP_057903442.1">
    <property type="nucleotide sequence ID" value="NZ_AZDA01000007.1"/>
</dbReference>
<keyword evidence="1" id="KW-0812">Transmembrane</keyword>
<evidence type="ECO:0000313" key="2">
    <source>
        <dbReference type="EMBL" id="KRK40633.1"/>
    </source>
</evidence>
<evidence type="ECO:0000313" key="3">
    <source>
        <dbReference type="Proteomes" id="UP000051461"/>
    </source>
</evidence>
<evidence type="ECO:0000256" key="1">
    <source>
        <dbReference type="SAM" id="Phobius"/>
    </source>
</evidence>
<proteinExistence type="predicted"/>
<keyword evidence="1" id="KW-1133">Transmembrane helix</keyword>
<feature type="transmembrane region" description="Helical" evidence="1">
    <location>
        <begin position="40"/>
        <end position="61"/>
    </location>
</feature>
<accession>A0A0R1H3Q2</accession>
<keyword evidence="3" id="KW-1185">Reference proteome</keyword>
<dbReference type="Proteomes" id="UP000051461">
    <property type="component" value="Unassembled WGS sequence"/>
</dbReference>
<dbReference type="EMBL" id="AZDA01000007">
    <property type="protein sequence ID" value="KRK40633.1"/>
    <property type="molecule type" value="Genomic_DNA"/>
</dbReference>
<organism evidence="2 3">
    <name type="scientific">Loigolactobacillus bifermentans DSM 20003</name>
    <dbReference type="NCBI Taxonomy" id="1423726"/>
    <lineage>
        <taxon>Bacteria</taxon>
        <taxon>Bacillati</taxon>
        <taxon>Bacillota</taxon>
        <taxon>Bacilli</taxon>
        <taxon>Lactobacillales</taxon>
        <taxon>Lactobacillaceae</taxon>
        <taxon>Loigolactobacillus</taxon>
    </lineage>
</organism>
<keyword evidence="1" id="KW-0472">Membrane</keyword>
<dbReference type="PATRIC" id="fig|1423726.3.peg.45"/>
<sequence>MEFGTILVSVALLAGLLYWFSDVIATGLIAGLIFLGEALLTVMGIILTVGLQLAIRINLLFGKAKHLLQHARVY</sequence>
<dbReference type="STRING" id="1423726.FC07_GL000042"/>
<protein>
    <submittedName>
        <fullName evidence="2">Uncharacterized protein</fullName>
    </submittedName>
</protein>
<feature type="transmembrane region" description="Helical" evidence="1">
    <location>
        <begin position="7"/>
        <end position="34"/>
    </location>
</feature>
<dbReference type="AlphaFoldDB" id="A0A0R1H3Q2"/>
<name>A0A0R1H3Q2_9LACO</name>
<comment type="caution">
    <text evidence="2">The sequence shown here is derived from an EMBL/GenBank/DDBJ whole genome shotgun (WGS) entry which is preliminary data.</text>
</comment>
<gene>
    <name evidence="2" type="ORF">FC07_GL000042</name>
</gene>